<keyword evidence="5 8" id="KW-0812">Transmembrane</keyword>
<name>A0A1Y1UT16_9TREE</name>
<evidence type="ECO:0000256" key="7">
    <source>
        <dbReference type="ARBA" id="ARBA00023136"/>
    </source>
</evidence>
<dbReference type="PANTHER" id="PTHR20661:SF0">
    <property type="entry name" value="PHOSPHATIDYLINOSITOL-GLYCAN BIOSYNTHESIS CLASS W PROTEIN"/>
    <property type="match status" value="1"/>
</dbReference>
<evidence type="ECO:0000313" key="10">
    <source>
        <dbReference type="EMBL" id="ORX40674.1"/>
    </source>
</evidence>
<dbReference type="Proteomes" id="UP000193218">
    <property type="component" value="Unassembled WGS sequence"/>
</dbReference>
<dbReference type="GO" id="GO:0032216">
    <property type="term" value="F:glucosaminyl-phosphatidylinositol O-acyltransferase activity"/>
    <property type="evidence" value="ECO:0007669"/>
    <property type="project" value="TreeGrafter"/>
</dbReference>
<comment type="similarity">
    <text evidence="3 8">Belongs to the PIGW family.</text>
</comment>
<organism evidence="10 11">
    <name type="scientific">Kockovaella imperatae</name>
    <dbReference type="NCBI Taxonomy" id="4999"/>
    <lineage>
        <taxon>Eukaryota</taxon>
        <taxon>Fungi</taxon>
        <taxon>Dikarya</taxon>
        <taxon>Basidiomycota</taxon>
        <taxon>Agaricomycotina</taxon>
        <taxon>Tremellomycetes</taxon>
        <taxon>Tremellales</taxon>
        <taxon>Cuniculitremaceae</taxon>
        <taxon>Kockovaella</taxon>
    </lineage>
</organism>
<proteinExistence type="inferred from homology"/>
<comment type="caution">
    <text evidence="10">The sequence shown here is derived from an EMBL/GenBank/DDBJ whole genome shotgun (WGS) entry which is preliminary data.</text>
</comment>
<feature type="transmembrane region" description="Helical" evidence="8">
    <location>
        <begin position="398"/>
        <end position="420"/>
    </location>
</feature>
<dbReference type="InterPro" id="IPR009447">
    <property type="entry name" value="PIGW/GWT1"/>
</dbReference>
<protein>
    <recommendedName>
        <fullName evidence="8">GPI-anchored wall transfer protein</fullName>
        <ecNumber evidence="8">2.3.-.-</ecNumber>
    </recommendedName>
</protein>
<comment type="caution">
    <text evidence="8">Lacks conserved residue(s) required for the propagation of feature annotation.</text>
</comment>
<dbReference type="GeneID" id="33554926"/>
<dbReference type="EMBL" id="NBSH01000001">
    <property type="protein sequence ID" value="ORX40674.1"/>
    <property type="molecule type" value="Genomic_DNA"/>
</dbReference>
<evidence type="ECO:0000256" key="4">
    <source>
        <dbReference type="ARBA" id="ARBA00022502"/>
    </source>
</evidence>
<dbReference type="RefSeq" id="XP_021874353.1">
    <property type="nucleotide sequence ID" value="XM_022013118.1"/>
</dbReference>
<dbReference type="GO" id="GO:0072659">
    <property type="term" value="P:protein localization to plasma membrane"/>
    <property type="evidence" value="ECO:0007669"/>
    <property type="project" value="TreeGrafter"/>
</dbReference>
<keyword evidence="8" id="KW-0256">Endoplasmic reticulum</keyword>
<comment type="pathway">
    <text evidence="2 8">Glycolipid biosynthesis; glycosylphosphatidylinositol-anchor biosynthesis.</text>
</comment>
<keyword evidence="7 8" id="KW-0472">Membrane</keyword>
<evidence type="ECO:0000256" key="9">
    <source>
        <dbReference type="SAM" id="MobiDB-lite"/>
    </source>
</evidence>
<dbReference type="UniPathway" id="UPA00196"/>
<dbReference type="AlphaFoldDB" id="A0A1Y1UT16"/>
<evidence type="ECO:0000256" key="8">
    <source>
        <dbReference type="RuleBase" id="RU280819"/>
    </source>
</evidence>
<keyword evidence="8" id="KW-0012">Acyltransferase</keyword>
<dbReference type="PANTHER" id="PTHR20661">
    <property type="entry name" value="PHOSPHATIDYLINOSITOL-GLYCAN BIOSYNTHESIS CLASS W PROTEIN"/>
    <property type="match status" value="1"/>
</dbReference>
<evidence type="ECO:0000256" key="2">
    <source>
        <dbReference type="ARBA" id="ARBA00004687"/>
    </source>
</evidence>
<keyword evidence="8" id="KW-0808">Transferase</keyword>
<dbReference type="FunCoup" id="A0A1Y1UT16">
    <property type="interactions" value="92"/>
</dbReference>
<evidence type="ECO:0000256" key="3">
    <source>
        <dbReference type="ARBA" id="ARBA00007559"/>
    </source>
</evidence>
<accession>A0A1Y1UT16</accession>
<gene>
    <name evidence="10" type="ORF">BD324DRAFT_575259</name>
</gene>
<reference evidence="10 11" key="1">
    <citation type="submission" date="2017-03" db="EMBL/GenBank/DDBJ databases">
        <title>Widespread Adenine N6-methylation of Active Genes in Fungi.</title>
        <authorList>
            <consortium name="DOE Joint Genome Institute"/>
            <person name="Mondo S.J."/>
            <person name="Dannebaum R.O."/>
            <person name="Kuo R.C."/>
            <person name="Louie K.B."/>
            <person name="Bewick A.J."/>
            <person name="Labutti K."/>
            <person name="Haridas S."/>
            <person name="Kuo A."/>
            <person name="Salamov A."/>
            <person name="Ahrendt S.R."/>
            <person name="Lau R."/>
            <person name="Bowen B.P."/>
            <person name="Lipzen A."/>
            <person name="Sullivan W."/>
            <person name="Andreopoulos W.B."/>
            <person name="Clum A."/>
            <person name="Lindquist E."/>
            <person name="Daum C."/>
            <person name="Northen T.R."/>
            <person name="Ramamoorthy G."/>
            <person name="Schmitz R.J."/>
            <person name="Gryganskyi A."/>
            <person name="Culley D."/>
            <person name="Magnuson J."/>
            <person name="James T.Y."/>
            <person name="O'Malley M.A."/>
            <person name="Stajich J.E."/>
            <person name="Spatafora J.W."/>
            <person name="Visel A."/>
            <person name="Grigoriev I.V."/>
        </authorList>
    </citation>
    <scope>NUCLEOTIDE SEQUENCE [LARGE SCALE GENOMIC DNA]</scope>
    <source>
        <strain evidence="10 11">NRRL Y-17943</strain>
    </source>
</reference>
<evidence type="ECO:0000256" key="6">
    <source>
        <dbReference type="ARBA" id="ARBA00022989"/>
    </source>
</evidence>
<evidence type="ECO:0000313" key="11">
    <source>
        <dbReference type="Proteomes" id="UP000193218"/>
    </source>
</evidence>
<dbReference type="GO" id="GO:0006506">
    <property type="term" value="P:GPI anchor biosynthetic process"/>
    <property type="evidence" value="ECO:0007669"/>
    <property type="project" value="UniProtKB-UniPathway"/>
</dbReference>
<feature type="region of interest" description="Disordered" evidence="9">
    <location>
        <begin position="1"/>
        <end position="60"/>
    </location>
</feature>
<feature type="transmembrane region" description="Helical" evidence="8">
    <location>
        <begin position="375"/>
        <end position="392"/>
    </location>
</feature>
<feature type="transmembrane region" description="Helical" evidence="8">
    <location>
        <begin position="245"/>
        <end position="266"/>
    </location>
</feature>
<dbReference type="Pfam" id="PF06423">
    <property type="entry name" value="GWT1"/>
    <property type="match status" value="1"/>
</dbReference>
<feature type="compositionally biased region" description="Basic residues" evidence="9">
    <location>
        <begin position="1"/>
        <end position="11"/>
    </location>
</feature>
<dbReference type="GO" id="GO:0005789">
    <property type="term" value="C:endoplasmic reticulum membrane"/>
    <property type="evidence" value="ECO:0007669"/>
    <property type="project" value="UniProtKB-SubCell"/>
</dbReference>
<dbReference type="OrthoDB" id="15270at2759"/>
<keyword evidence="11" id="KW-1185">Reference proteome</keyword>
<comment type="subcellular location">
    <subcellularLocation>
        <location evidence="8">Endoplasmic reticulum membrane</location>
        <topology evidence="8">Multi-pass membrane protein</topology>
    </subcellularLocation>
    <subcellularLocation>
        <location evidence="1">Membrane</location>
        <topology evidence="1">Multi-pass membrane protein</topology>
    </subcellularLocation>
</comment>
<feature type="transmembrane region" description="Helical" evidence="8">
    <location>
        <begin position="331"/>
        <end position="354"/>
    </location>
</feature>
<keyword evidence="4 8" id="KW-0337">GPI-anchor biosynthesis</keyword>
<sequence length="427" mass="47253">MSQKPWRRRHNPTPSTHTHTAIDILPTPELPSSSSRSSSLLSESNDPTSSSEQSPGQVSVPGAGDKLSFLSVYRAHMMIMTVHCILAVDFPVFPRRQGKCEDFGASLMDVGVGSFVFSLGLVSARKLVGSQVSNDNIFLKISQSIWKSLPTLVLGLVRVLMVKGSEYPEHVTEYGVHWNFFFTLAILPVIGISLRPVCQLVGWTQAGLLVAVLHQSALSSSGFNLQSWILSPDRNGLIEMNKEGLVSLPGYLAIYLLGVAIGQHVMRAAAPAKRVESATEKAEERIKRHYEQRRANLAMELVSFGLGWWSLLAFSRFMGVEVSRRMANSAYVLWVAGYNTLFLLGYLLLEIYLLEIPVPPHAVPPLLDAINRNGLMVFLIANLLTGVVNLSFKTMYLSNYQAMCILILYSIAVSAIAWTARYWKVNL</sequence>
<feature type="compositionally biased region" description="Low complexity" evidence="9">
    <location>
        <begin position="25"/>
        <end position="55"/>
    </location>
</feature>
<evidence type="ECO:0000256" key="1">
    <source>
        <dbReference type="ARBA" id="ARBA00004141"/>
    </source>
</evidence>
<comment type="function">
    <text evidence="8">A acetyltransferase, which acetylates the inositol ring of phosphatidylinositol during biosynthesis of GPI-anchor.</text>
</comment>
<feature type="transmembrane region" description="Helical" evidence="8">
    <location>
        <begin position="297"/>
        <end position="319"/>
    </location>
</feature>
<keyword evidence="6 8" id="KW-1133">Transmembrane helix</keyword>
<dbReference type="STRING" id="4999.A0A1Y1UT16"/>
<evidence type="ECO:0000256" key="5">
    <source>
        <dbReference type="ARBA" id="ARBA00022692"/>
    </source>
</evidence>
<dbReference type="EC" id="2.3.-.-" evidence="8"/>
<dbReference type="InParanoid" id="A0A1Y1UT16"/>
<dbReference type="PIRSF" id="PIRSF017321">
    <property type="entry name" value="GWT1"/>
    <property type="match status" value="1"/>
</dbReference>